<dbReference type="Pfam" id="PF00435">
    <property type="entry name" value="Spectrin"/>
    <property type="match status" value="1"/>
</dbReference>
<evidence type="ECO:0000256" key="13">
    <source>
        <dbReference type="SAM" id="Phobius"/>
    </source>
</evidence>
<dbReference type="InParanoid" id="A0A2U4B1R5"/>
<dbReference type="PANTHER" id="PTHR42757">
    <property type="entry name" value="IGLON FAMILY OF IMMUNOGLOBULIN SUPERFAMILY-RELATED"/>
    <property type="match status" value="1"/>
</dbReference>
<evidence type="ECO:0000259" key="14">
    <source>
        <dbReference type="PROSITE" id="PS50835"/>
    </source>
</evidence>
<dbReference type="InterPro" id="IPR013783">
    <property type="entry name" value="Ig-like_fold"/>
</dbReference>
<evidence type="ECO:0000256" key="1">
    <source>
        <dbReference type="ARBA" id="ARBA00004300"/>
    </source>
</evidence>
<feature type="domain" description="Ig-like" evidence="14">
    <location>
        <begin position="1368"/>
        <end position="1456"/>
    </location>
</feature>
<dbReference type="SUPFAM" id="SSF46966">
    <property type="entry name" value="Spectrin repeat"/>
    <property type="match status" value="2"/>
</dbReference>
<dbReference type="GeneID" id="101319517"/>
<dbReference type="PANTHER" id="PTHR42757:SF44">
    <property type="entry name" value="COILED-COIL DOMAIN-CONTAINING PROTEIN 141"/>
    <property type="match status" value="1"/>
</dbReference>
<dbReference type="InterPro" id="IPR018159">
    <property type="entry name" value="Spectrin/alpha-actinin"/>
</dbReference>
<accession>A0A2U4B1R5</accession>
<evidence type="ECO:0000256" key="7">
    <source>
        <dbReference type="ARBA" id="ARBA00057848"/>
    </source>
</evidence>
<evidence type="ECO:0000256" key="4">
    <source>
        <dbReference type="ARBA" id="ARBA00022843"/>
    </source>
</evidence>
<dbReference type="PROSITE" id="PS50835">
    <property type="entry name" value="IG_LIKE"/>
    <property type="match status" value="1"/>
</dbReference>
<dbReference type="InterPro" id="IPR050876">
    <property type="entry name" value="IgLON_domain"/>
</dbReference>
<feature type="coiled-coil region" evidence="11">
    <location>
        <begin position="758"/>
        <end position="785"/>
    </location>
</feature>
<dbReference type="FunFam" id="1.20.58.60:FF:000184">
    <property type="entry name" value="Coiled-coil domain containing 141"/>
    <property type="match status" value="1"/>
</dbReference>
<keyword evidence="13" id="KW-0812">Transmembrane</keyword>
<dbReference type="CDD" id="cd00176">
    <property type="entry name" value="SPEC"/>
    <property type="match status" value="1"/>
</dbReference>
<evidence type="ECO:0000256" key="3">
    <source>
        <dbReference type="ARBA" id="ARBA00022553"/>
    </source>
</evidence>
<dbReference type="Pfam" id="PF07679">
    <property type="entry name" value="I-set"/>
    <property type="match status" value="1"/>
</dbReference>
<evidence type="ECO:0000256" key="6">
    <source>
        <dbReference type="ARBA" id="ARBA00023212"/>
    </source>
</evidence>
<dbReference type="FunFam" id="1.20.58.60:FF:000192">
    <property type="entry name" value="coiled-coil domain-containing protein 141 isoform X2"/>
    <property type="match status" value="1"/>
</dbReference>
<dbReference type="RefSeq" id="XP_019787157.1">
    <property type="nucleotide sequence ID" value="XM_019931598.2"/>
</dbReference>
<feature type="region of interest" description="Disordered" evidence="12">
    <location>
        <begin position="1206"/>
        <end position="1263"/>
    </location>
</feature>
<dbReference type="InterPro" id="IPR003599">
    <property type="entry name" value="Ig_sub"/>
</dbReference>
<dbReference type="SMART" id="SM00409">
    <property type="entry name" value="IG"/>
    <property type="match status" value="1"/>
</dbReference>
<evidence type="ECO:0000256" key="9">
    <source>
        <dbReference type="ARBA" id="ARBA00074900"/>
    </source>
</evidence>
<dbReference type="CTD" id="285025"/>
<evidence type="ECO:0000313" key="15">
    <source>
        <dbReference type="Proteomes" id="UP000245320"/>
    </source>
</evidence>
<evidence type="ECO:0000256" key="8">
    <source>
        <dbReference type="ARBA" id="ARBA00062798"/>
    </source>
</evidence>
<keyword evidence="2" id="KW-0963">Cytoplasm</keyword>
<dbReference type="SMART" id="SM00408">
    <property type="entry name" value="IGc2"/>
    <property type="match status" value="1"/>
</dbReference>
<dbReference type="Gene3D" id="1.20.58.60">
    <property type="match status" value="3"/>
</dbReference>
<dbReference type="InterPro" id="IPR007110">
    <property type="entry name" value="Ig-like_dom"/>
</dbReference>
<feature type="coiled-coil region" evidence="11">
    <location>
        <begin position="67"/>
        <end position="94"/>
    </location>
</feature>
<evidence type="ECO:0000256" key="11">
    <source>
        <dbReference type="SAM" id="Coils"/>
    </source>
</evidence>
<dbReference type="InterPro" id="IPR003598">
    <property type="entry name" value="Ig_sub2"/>
</dbReference>
<dbReference type="FunFam" id="2.60.40.10:FF:002369">
    <property type="entry name" value="Coiled-coil domain-containing 141"/>
    <property type="match status" value="1"/>
</dbReference>
<dbReference type="InterPro" id="IPR036179">
    <property type="entry name" value="Ig-like_dom_sf"/>
</dbReference>
<comment type="subcellular location">
    <subcellularLocation>
        <location evidence="1">Cytoplasm</location>
        <location evidence="1">Cytoskeleton</location>
        <location evidence="1">Microtubule organizing center</location>
        <location evidence="1">Centrosome</location>
    </subcellularLocation>
</comment>
<keyword evidence="3" id="KW-0597">Phosphoprotein</keyword>
<keyword evidence="13" id="KW-1133">Transmembrane helix</keyword>
<keyword evidence="6" id="KW-0206">Cytoskeleton</keyword>
<dbReference type="InterPro" id="IPR013098">
    <property type="entry name" value="Ig_I-set"/>
</dbReference>
<keyword evidence="13" id="KW-0472">Membrane</keyword>
<comment type="subunit">
    <text evidence="8">Interacts with DISC1. Interacts preferentially with phosphorylated forms of myosin regulatory light chain (MRLC). Interacts (via the N-terminal region) with HDAC6; inhibits the deacetylase activity of HDAC6. Interacts with KIBRA (via the C-terminal region); retains AMPAR in the cytosol after internalization.</text>
</comment>
<evidence type="ECO:0000256" key="10">
    <source>
        <dbReference type="ARBA" id="ARBA00078153"/>
    </source>
</evidence>
<name>A0A2U4B1R5_TURTR</name>
<comment type="function">
    <text evidence="7">Plays a critical role in cortical radial and GnRH neurons migration during brain development. Regulates cortical radial migration by negatively controlling the activity of histone deacetylase 6 (HDAC6) and promotes centrosome maturation. CAMDI is required for dilation formation of cortical neurons during radial migration. Plays a critical role in learning and memory performance through regulation of AMPA-selective glutamate receptors (AMPARs) cell surface expression in competition with KIBRA.</text>
</comment>
<dbReference type="InterPro" id="IPR002017">
    <property type="entry name" value="Spectrin_repeat"/>
</dbReference>
<sequence length="1489" mass="169438">MSSQGSPGEEFSTTTVSSVAVQAGDSKIVIAIIKCGKWVQLQLAESQPNLLEIGSNQDETKKLLHDHELLLAKLKALEDRVWELLQEADKTAQENKDQSQVYDAMAKTLGEAWAALVSMLERRRELLRLTSEFFENALEFAIKIDQTEDFLQNTQEFESAESLKSLLQLHEHHTKELLERSLALLNKSQQLTDFIEKIKCDGPIVNPEMIQGAQNSCLKIDSLLELLQDRRRQLDKYLKQQQQELSQVLQICQWDQQESQVTCWFQKTIRDLQEQSLGSSLSDNEELIRKHEELIIKAKEWNSAVEKLKSEALGILLSKEYVEKEHLQLSNQKLNWLQEEFGRLMVERKTWLKKANDFFNSANKAFDVLGRVEAYLKLLKSEGLTLPVLAARHEELHREIKDCTADALQEGQALINQLASCSSRVTGVREMMGCIKRRVDHLTEQCSAHREFALNRQQLTASVEGYLRKVEMSIQKISPVISNAMDVGSSLSESEKILSTYLELDKQAKETSHESEAAAKLLTEKNDFEPDEVASLSSKAKWLEEELNILGQSLSSRSQVLQTYVAFLKSSEEVEEQCQGLREFYQTDILRKEEGVAEAERLSDSVEKQWQLFLKRSFLTQDLGLKFLNLINMAKANEILNVKNEVHIMENTMESQKAEREELSRLRIAWQLKAAASKPVKQRWGAFKEQLRKTTHNLKLLQEALMPVSALDLGGSLQTILGLQKKWNEMKPQFQQLNDEAQYIIKESEELSGKGAPVKEKSQQLKDLIHLHQNQKERIQDYEEILYKIVQFHQVREELGRLFRSRELEFLQQPKETADAHDAQVLLSRSREKQAHIDHLHKLALSLGVDIISSVQRPNCSNVSAKHLQQQLDILEGDSLNWRAQAEDHERALTHSLEFCTARDEMSELKESFKDIKKKFNNLKFNYTKKNEKARNLKALKYQIQQVDMYAEKLQALKRKMGKVENKIFFLNYPNNKVNVLLEAMRDLQKYVDEFDKVVTDYRKNLDLTEHLQELIEECHFWYEDASATVVRVRKYSTECKTKEAVEILLQQFKKFITPSVPQQEERIQEISDLAQRLYGFEEGQKYAEKIVAKHKEVLESVTELCSSLTELEEKKEQAKPADDLAVNKAGEGQVPREVKQLVPGPEGAVQGLLLPVDVLSGEEYDCVSPDDVSLPPLPESPNSLLAPSDMELEARALPSLHRHLSSHGMQTGTSGPGEAPESGLPPPAAFADACDDKRETFSSHFEKPSPQFQAEPPLTSRRFPEESTDFHRISVKPPESMCGEVHARALQQHPQAQGSLLETPEKTHADNNVTKTRHRLHASQDACSGLGFQPGPSQACQRQMVPREEIKVTSAKNSVVSLAGQAPNFSRLLSNVTVMEGSPVTLEVEVTGFPEPTLTWYKKGQKLSADGHLQVLHKETRHSVFIPKVCEADAGLYVARAQNSSGILSSNIILHVTGNRRPPITRINWILLSVIYVSVSLMYWLLTE</sequence>
<feature type="transmembrane region" description="Helical" evidence="13">
    <location>
        <begin position="1468"/>
        <end position="1487"/>
    </location>
</feature>
<keyword evidence="4" id="KW-0832">Ubl conjugation</keyword>
<keyword evidence="5 11" id="KW-0175">Coiled coil</keyword>
<feature type="coiled-coil region" evidence="11">
    <location>
        <begin position="284"/>
        <end position="311"/>
    </location>
</feature>
<evidence type="ECO:0000256" key="2">
    <source>
        <dbReference type="ARBA" id="ARBA00022490"/>
    </source>
</evidence>
<dbReference type="GO" id="GO:0005813">
    <property type="term" value="C:centrosome"/>
    <property type="evidence" value="ECO:0007669"/>
    <property type="project" value="UniProtKB-SubCell"/>
</dbReference>
<proteinExistence type="predicted"/>
<gene>
    <name evidence="16" type="primary">CCDC141</name>
</gene>
<evidence type="ECO:0000256" key="12">
    <source>
        <dbReference type="SAM" id="MobiDB-lite"/>
    </source>
</evidence>
<feature type="compositionally biased region" description="Basic and acidic residues" evidence="12">
    <location>
        <begin position="1235"/>
        <end position="1248"/>
    </location>
</feature>
<dbReference type="STRING" id="9739.ENSTTRP00000015143"/>
<feature type="coiled-coil region" evidence="11">
    <location>
        <begin position="639"/>
        <end position="666"/>
    </location>
</feature>
<dbReference type="SUPFAM" id="SSF48726">
    <property type="entry name" value="Immunoglobulin"/>
    <property type="match status" value="1"/>
</dbReference>
<dbReference type="OrthoDB" id="9333799at2759"/>
<organism evidence="15 16">
    <name type="scientific">Tursiops truncatus</name>
    <name type="common">Atlantic bottle-nosed dolphin</name>
    <name type="synonym">Delphinus truncatus</name>
    <dbReference type="NCBI Taxonomy" id="9739"/>
    <lineage>
        <taxon>Eukaryota</taxon>
        <taxon>Metazoa</taxon>
        <taxon>Chordata</taxon>
        <taxon>Craniata</taxon>
        <taxon>Vertebrata</taxon>
        <taxon>Euteleostomi</taxon>
        <taxon>Mammalia</taxon>
        <taxon>Eutheria</taxon>
        <taxon>Laurasiatheria</taxon>
        <taxon>Artiodactyla</taxon>
        <taxon>Whippomorpha</taxon>
        <taxon>Cetacea</taxon>
        <taxon>Odontoceti</taxon>
        <taxon>Delphinidae</taxon>
        <taxon>Tursiops</taxon>
    </lineage>
</organism>
<reference evidence="16" key="1">
    <citation type="submission" date="2025-08" db="UniProtKB">
        <authorList>
            <consortium name="RefSeq"/>
        </authorList>
    </citation>
    <scope>IDENTIFICATION</scope>
    <source>
        <tissue evidence="16">Spleen</tissue>
    </source>
</reference>
<dbReference type="Proteomes" id="UP000245320">
    <property type="component" value="Chromosome 7"/>
</dbReference>
<evidence type="ECO:0000313" key="16">
    <source>
        <dbReference type="RefSeq" id="XP_019787157.1"/>
    </source>
</evidence>
<evidence type="ECO:0000256" key="5">
    <source>
        <dbReference type="ARBA" id="ARBA00023054"/>
    </source>
</evidence>
<keyword evidence="15" id="KW-1185">Reference proteome</keyword>
<dbReference type="FunCoup" id="A0A2U4B1R5">
    <property type="interactions" value="45"/>
</dbReference>
<protein>
    <recommendedName>
        <fullName evidence="9">Coiled-coil domain-containing protein 141</fullName>
    </recommendedName>
    <alternativeName>
        <fullName evidence="10">Coiled-coil protein associated with myosin II and DISC1</fullName>
    </alternativeName>
</protein>
<dbReference type="Gene3D" id="2.60.40.10">
    <property type="entry name" value="Immunoglobulins"/>
    <property type="match status" value="1"/>
</dbReference>